<protein>
    <recommendedName>
        <fullName evidence="3">DUF4573 domain-containing protein</fullName>
    </recommendedName>
</protein>
<organism evidence="1 2">
    <name type="scientific">Pseudoduganella albidiflava</name>
    <dbReference type="NCBI Taxonomy" id="321983"/>
    <lineage>
        <taxon>Bacteria</taxon>
        <taxon>Pseudomonadati</taxon>
        <taxon>Pseudomonadota</taxon>
        <taxon>Betaproteobacteria</taxon>
        <taxon>Burkholderiales</taxon>
        <taxon>Oxalobacteraceae</taxon>
        <taxon>Telluria group</taxon>
        <taxon>Pseudoduganella</taxon>
    </lineage>
</organism>
<accession>A0ABX5RRG6</accession>
<keyword evidence="2" id="KW-1185">Reference proteome</keyword>
<dbReference type="EMBL" id="CP036401">
    <property type="protein sequence ID" value="QBI00428.1"/>
    <property type="molecule type" value="Genomic_DNA"/>
</dbReference>
<dbReference type="Proteomes" id="UP000292307">
    <property type="component" value="Chromosome"/>
</dbReference>
<proteinExistence type="predicted"/>
<reference evidence="1 2" key="1">
    <citation type="submission" date="2019-02" db="EMBL/GenBank/DDBJ databases">
        <title>Draft Genome Sequences of Six Type Strains of the Genus Massilia.</title>
        <authorList>
            <person name="Miess H."/>
            <person name="Frediansyhah A."/>
            <person name="Gross H."/>
        </authorList>
    </citation>
    <scope>NUCLEOTIDE SEQUENCE [LARGE SCALE GENOMIC DNA]</scope>
    <source>
        <strain evidence="1 2">DSM 17472</strain>
    </source>
</reference>
<sequence length="165" mass="18046">MKVFKQLEPVTGFFLVAVARLILADAGRQPRRTWRQRFSEPAELLSVPGLLPLFEPLLVPPLVPPLMPVPVAPPVVPVFEPPLVPLSVRVASMPWPGVPAAWPPVVVPPLDEPDDVPELAPASLPACLPPCFFVFDCFVSPEVAWLLEAPCVRCGSVELLWPLWA</sequence>
<evidence type="ECO:0008006" key="3">
    <source>
        <dbReference type="Google" id="ProtNLM"/>
    </source>
</evidence>
<evidence type="ECO:0000313" key="1">
    <source>
        <dbReference type="EMBL" id="QBI00428.1"/>
    </source>
</evidence>
<gene>
    <name evidence="1" type="ORF">EYF70_05855</name>
</gene>
<evidence type="ECO:0000313" key="2">
    <source>
        <dbReference type="Proteomes" id="UP000292307"/>
    </source>
</evidence>
<name>A0ABX5RRG6_9BURK</name>